<proteinExistence type="predicted"/>
<protein>
    <submittedName>
        <fullName evidence="1">Uncharacterized protein</fullName>
    </submittedName>
</protein>
<sequence>MFGMKIHASGTSCCIYFSARRHQKAKLLSLPGFLWLQTQYSLQEHTNYCLCQLKIHWICSKHLLRQSPEKLRKDAGGCPSLFIF</sequence>
<evidence type="ECO:0000313" key="1">
    <source>
        <dbReference type="EMBL" id="JAD24588.1"/>
    </source>
</evidence>
<reference evidence="1" key="1">
    <citation type="submission" date="2014-09" db="EMBL/GenBank/DDBJ databases">
        <authorList>
            <person name="Magalhaes I.L.F."/>
            <person name="Oliveira U."/>
            <person name="Santos F.R."/>
            <person name="Vidigal T.H.D.A."/>
            <person name="Brescovit A.D."/>
            <person name="Santos A.J."/>
        </authorList>
    </citation>
    <scope>NUCLEOTIDE SEQUENCE</scope>
    <source>
        <tissue evidence="1">Shoot tissue taken approximately 20 cm above the soil surface</tissue>
    </source>
</reference>
<reference evidence="1" key="2">
    <citation type="journal article" date="2015" name="Data Brief">
        <title>Shoot transcriptome of the giant reed, Arundo donax.</title>
        <authorList>
            <person name="Barrero R.A."/>
            <person name="Guerrero F.D."/>
            <person name="Moolhuijzen P."/>
            <person name="Goolsby J.A."/>
            <person name="Tidwell J."/>
            <person name="Bellgard S.E."/>
            <person name="Bellgard M.I."/>
        </authorList>
    </citation>
    <scope>NUCLEOTIDE SEQUENCE</scope>
    <source>
        <tissue evidence="1">Shoot tissue taken approximately 20 cm above the soil surface</tissue>
    </source>
</reference>
<name>A0A0A8YFS2_ARUDO</name>
<dbReference type="AlphaFoldDB" id="A0A0A8YFS2"/>
<organism evidence="1">
    <name type="scientific">Arundo donax</name>
    <name type="common">Giant reed</name>
    <name type="synonym">Donax arundinaceus</name>
    <dbReference type="NCBI Taxonomy" id="35708"/>
    <lineage>
        <taxon>Eukaryota</taxon>
        <taxon>Viridiplantae</taxon>
        <taxon>Streptophyta</taxon>
        <taxon>Embryophyta</taxon>
        <taxon>Tracheophyta</taxon>
        <taxon>Spermatophyta</taxon>
        <taxon>Magnoliopsida</taxon>
        <taxon>Liliopsida</taxon>
        <taxon>Poales</taxon>
        <taxon>Poaceae</taxon>
        <taxon>PACMAD clade</taxon>
        <taxon>Arundinoideae</taxon>
        <taxon>Arundineae</taxon>
        <taxon>Arundo</taxon>
    </lineage>
</organism>
<dbReference type="EMBL" id="GBRH01273307">
    <property type="protein sequence ID" value="JAD24588.1"/>
    <property type="molecule type" value="Transcribed_RNA"/>
</dbReference>
<accession>A0A0A8YFS2</accession>